<dbReference type="EMBL" id="JBHSON010000006">
    <property type="protein sequence ID" value="MFC5745219.1"/>
    <property type="molecule type" value="Genomic_DNA"/>
</dbReference>
<feature type="region of interest" description="Disordered" evidence="1">
    <location>
        <begin position="1"/>
        <end position="22"/>
    </location>
</feature>
<dbReference type="Pfam" id="PF07332">
    <property type="entry name" value="Phage_holin_3_6"/>
    <property type="match status" value="1"/>
</dbReference>
<feature type="transmembrane region" description="Helical" evidence="2">
    <location>
        <begin position="78"/>
        <end position="103"/>
    </location>
</feature>
<dbReference type="SUPFAM" id="SSF103473">
    <property type="entry name" value="MFS general substrate transporter"/>
    <property type="match status" value="1"/>
</dbReference>
<keyword evidence="2" id="KW-0472">Membrane</keyword>
<keyword evidence="4" id="KW-1185">Reference proteome</keyword>
<accession>A0ABW0ZPK1</accession>
<sequence>MSTVRPQESGERTAGDTVYTAPAQRVPEDAPVRAARGGEGVGELVSRASQQVSELVRAELRLAVMELKDKGKHAGTGAGLYGGAGLVALYGVGALIAAVIAALALVLPVWASALIVGAVLLVIAAVLAAMGRSQTKRAVPPKPEQAMDSARRDVAEIKERAHR</sequence>
<dbReference type="Proteomes" id="UP001596074">
    <property type="component" value="Unassembled WGS sequence"/>
</dbReference>
<dbReference type="RefSeq" id="WP_378280842.1">
    <property type="nucleotide sequence ID" value="NZ_JBHSON010000006.1"/>
</dbReference>
<gene>
    <name evidence="3" type="ORF">ACFPZN_06305</name>
</gene>
<keyword evidence="2" id="KW-0812">Transmembrane</keyword>
<feature type="transmembrane region" description="Helical" evidence="2">
    <location>
        <begin position="109"/>
        <end position="130"/>
    </location>
</feature>
<feature type="compositionally biased region" description="Basic and acidic residues" evidence="1">
    <location>
        <begin position="149"/>
        <end position="163"/>
    </location>
</feature>
<organism evidence="3 4">
    <name type="scientific">Actinomadura rugatobispora</name>
    <dbReference type="NCBI Taxonomy" id="1994"/>
    <lineage>
        <taxon>Bacteria</taxon>
        <taxon>Bacillati</taxon>
        <taxon>Actinomycetota</taxon>
        <taxon>Actinomycetes</taxon>
        <taxon>Streptosporangiales</taxon>
        <taxon>Thermomonosporaceae</taxon>
        <taxon>Actinomadura</taxon>
    </lineage>
</organism>
<evidence type="ECO:0000313" key="4">
    <source>
        <dbReference type="Proteomes" id="UP001596074"/>
    </source>
</evidence>
<name>A0ABW0ZPK1_9ACTN</name>
<evidence type="ECO:0000256" key="2">
    <source>
        <dbReference type="SAM" id="Phobius"/>
    </source>
</evidence>
<evidence type="ECO:0000313" key="3">
    <source>
        <dbReference type="EMBL" id="MFC5745219.1"/>
    </source>
</evidence>
<evidence type="ECO:0000256" key="1">
    <source>
        <dbReference type="SAM" id="MobiDB-lite"/>
    </source>
</evidence>
<proteinExistence type="predicted"/>
<dbReference type="InterPro" id="IPR009937">
    <property type="entry name" value="Phage_holin_3_6"/>
</dbReference>
<reference evidence="4" key="1">
    <citation type="journal article" date="2019" name="Int. J. Syst. Evol. Microbiol.">
        <title>The Global Catalogue of Microorganisms (GCM) 10K type strain sequencing project: providing services to taxonomists for standard genome sequencing and annotation.</title>
        <authorList>
            <consortium name="The Broad Institute Genomics Platform"/>
            <consortium name="The Broad Institute Genome Sequencing Center for Infectious Disease"/>
            <person name="Wu L."/>
            <person name="Ma J."/>
        </authorList>
    </citation>
    <scope>NUCLEOTIDE SEQUENCE [LARGE SCALE GENOMIC DNA]</scope>
    <source>
        <strain evidence="4">KCTC 42087</strain>
    </source>
</reference>
<comment type="caution">
    <text evidence="3">The sequence shown here is derived from an EMBL/GenBank/DDBJ whole genome shotgun (WGS) entry which is preliminary data.</text>
</comment>
<protein>
    <submittedName>
        <fullName evidence="3">Phage holin family protein</fullName>
    </submittedName>
</protein>
<keyword evidence="2" id="KW-1133">Transmembrane helix</keyword>
<dbReference type="InterPro" id="IPR036259">
    <property type="entry name" value="MFS_trans_sf"/>
</dbReference>
<feature type="region of interest" description="Disordered" evidence="1">
    <location>
        <begin position="137"/>
        <end position="163"/>
    </location>
</feature>